<gene>
    <name evidence="3" type="primary">rplF</name>
    <name evidence="7" type="ORF">A2735_02330</name>
</gene>
<keyword evidence="3 5" id="KW-0694">RNA-binding</keyword>
<evidence type="ECO:0000259" key="6">
    <source>
        <dbReference type="Pfam" id="PF00347"/>
    </source>
</evidence>
<comment type="subunit">
    <text evidence="3">Part of the 50S ribosomal subunit.</text>
</comment>
<organism evidence="7 8">
    <name type="scientific">Candidatus Yanofskybacteria bacterium RIFCSPHIGHO2_01_FULL_41_21</name>
    <dbReference type="NCBI Taxonomy" id="1802660"/>
    <lineage>
        <taxon>Bacteria</taxon>
        <taxon>Candidatus Yanofskyibacteriota</taxon>
    </lineage>
</organism>
<name>A0A1F8EAN2_9BACT</name>
<dbReference type="EMBL" id="MGJA01000004">
    <property type="protein sequence ID" value="OGM97981.1"/>
    <property type="molecule type" value="Genomic_DNA"/>
</dbReference>
<evidence type="ECO:0000313" key="8">
    <source>
        <dbReference type="Proteomes" id="UP000178520"/>
    </source>
</evidence>
<comment type="caution">
    <text evidence="7">The sequence shown here is derived from an EMBL/GenBank/DDBJ whole genome shotgun (WGS) entry which is preliminary data.</text>
</comment>
<dbReference type="SUPFAM" id="SSF56053">
    <property type="entry name" value="Ribosomal protein L6"/>
    <property type="match status" value="2"/>
</dbReference>
<keyword evidence="2 3" id="KW-0687">Ribonucleoprotein</keyword>
<dbReference type="PRINTS" id="PR00059">
    <property type="entry name" value="RIBOSOMALL6"/>
</dbReference>
<dbReference type="InterPro" id="IPR020040">
    <property type="entry name" value="Ribosomal_uL6_a/b-dom"/>
</dbReference>
<dbReference type="Gene3D" id="3.90.930.12">
    <property type="entry name" value="Ribosomal protein L6, alpha-beta domain"/>
    <property type="match status" value="2"/>
</dbReference>
<keyword evidence="1 3" id="KW-0689">Ribosomal protein</keyword>
<feature type="domain" description="Large ribosomal subunit protein uL6 alpha-beta" evidence="6">
    <location>
        <begin position="11"/>
        <end position="80"/>
    </location>
</feature>
<evidence type="ECO:0000256" key="5">
    <source>
        <dbReference type="RuleBase" id="RU003870"/>
    </source>
</evidence>
<dbReference type="Proteomes" id="UP000178520">
    <property type="component" value="Unassembled WGS sequence"/>
</dbReference>
<evidence type="ECO:0000256" key="4">
    <source>
        <dbReference type="RuleBase" id="RU003869"/>
    </source>
</evidence>
<dbReference type="NCBIfam" id="TIGR03654">
    <property type="entry name" value="L6_bact"/>
    <property type="match status" value="1"/>
</dbReference>
<protein>
    <recommendedName>
        <fullName evidence="3">Large ribosomal subunit protein uL6</fullName>
    </recommendedName>
</protein>
<dbReference type="GO" id="GO:0002181">
    <property type="term" value="P:cytoplasmic translation"/>
    <property type="evidence" value="ECO:0007669"/>
    <property type="project" value="TreeGrafter"/>
</dbReference>
<dbReference type="GO" id="GO:0022625">
    <property type="term" value="C:cytosolic large ribosomal subunit"/>
    <property type="evidence" value="ECO:0007669"/>
    <property type="project" value="UniProtKB-UniRule"/>
</dbReference>
<dbReference type="InterPro" id="IPR036789">
    <property type="entry name" value="Ribosomal_uL6-like_a/b-dom_sf"/>
</dbReference>
<dbReference type="GO" id="GO:0019843">
    <property type="term" value="F:rRNA binding"/>
    <property type="evidence" value="ECO:0007669"/>
    <property type="project" value="UniProtKB-UniRule"/>
</dbReference>
<comment type="similarity">
    <text evidence="3 4">Belongs to the universal ribosomal protein uL6 family.</text>
</comment>
<accession>A0A1F8EAN2</accession>
<evidence type="ECO:0000256" key="1">
    <source>
        <dbReference type="ARBA" id="ARBA00022980"/>
    </source>
</evidence>
<evidence type="ECO:0000313" key="7">
    <source>
        <dbReference type="EMBL" id="OGM97981.1"/>
    </source>
</evidence>
<dbReference type="Pfam" id="PF00347">
    <property type="entry name" value="Ribosomal_L6"/>
    <property type="match status" value="2"/>
</dbReference>
<dbReference type="InterPro" id="IPR000702">
    <property type="entry name" value="Ribosomal_uL6-like"/>
</dbReference>
<dbReference type="PANTHER" id="PTHR11655:SF14">
    <property type="entry name" value="LARGE RIBOSOMAL SUBUNIT PROTEIN UL6M"/>
    <property type="match status" value="1"/>
</dbReference>
<sequence>MSKIGKKIITIPQGVDVKIDGNSVSVKGPKGTLQKTISKDVIVAVDGNEIKISLAPDASKDGKVFWGLSRALIQNMVTGTATGFETVLEFQGIGYKAAVKGNNLELGLGFSHPITVEGAEGITFVTDKNSIKIQGIDKELIGKIAASIRMHRLPEPYKGSGIRYQGEVIKRKAGKKAATAA</sequence>
<evidence type="ECO:0000256" key="2">
    <source>
        <dbReference type="ARBA" id="ARBA00023274"/>
    </source>
</evidence>
<reference evidence="7 8" key="1">
    <citation type="journal article" date="2016" name="Nat. Commun.">
        <title>Thousands of microbial genomes shed light on interconnected biogeochemical processes in an aquifer system.</title>
        <authorList>
            <person name="Anantharaman K."/>
            <person name="Brown C.T."/>
            <person name="Hug L.A."/>
            <person name="Sharon I."/>
            <person name="Castelle C.J."/>
            <person name="Probst A.J."/>
            <person name="Thomas B.C."/>
            <person name="Singh A."/>
            <person name="Wilkins M.J."/>
            <person name="Karaoz U."/>
            <person name="Brodie E.L."/>
            <person name="Williams K.H."/>
            <person name="Hubbard S.S."/>
            <person name="Banfield J.F."/>
        </authorList>
    </citation>
    <scope>NUCLEOTIDE SEQUENCE [LARGE SCALE GENOMIC DNA]</scope>
</reference>
<dbReference type="AlphaFoldDB" id="A0A1F8EAN2"/>
<dbReference type="PIRSF" id="PIRSF002162">
    <property type="entry name" value="Ribosomal_L6"/>
    <property type="match status" value="1"/>
</dbReference>
<dbReference type="HAMAP" id="MF_01365_B">
    <property type="entry name" value="Ribosomal_uL6_B"/>
    <property type="match status" value="1"/>
</dbReference>
<feature type="domain" description="Large ribosomal subunit protein uL6 alpha-beta" evidence="6">
    <location>
        <begin position="92"/>
        <end position="164"/>
    </location>
</feature>
<keyword evidence="3 5" id="KW-0699">rRNA-binding</keyword>
<evidence type="ECO:0000256" key="3">
    <source>
        <dbReference type="HAMAP-Rule" id="MF_01365"/>
    </source>
</evidence>
<dbReference type="InterPro" id="IPR019906">
    <property type="entry name" value="Ribosomal_uL6_bac-type"/>
</dbReference>
<comment type="function">
    <text evidence="3 5">This protein binds to the 23S rRNA, and is important in its secondary structure. It is located near the subunit interface in the base of the L7/L12 stalk, and near the tRNA binding site of the peptidyltransferase center.</text>
</comment>
<proteinExistence type="inferred from homology"/>
<dbReference type="PANTHER" id="PTHR11655">
    <property type="entry name" value="60S/50S RIBOSOMAL PROTEIN L6/L9"/>
    <property type="match status" value="1"/>
</dbReference>
<dbReference type="STRING" id="1802660.A2735_02330"/>
<dbReference type="GO" id="GO:0003735">
    <property type="term" value="F:structural constituent of ribosome"/>
    <property type="evidence" value="ECO:0007669"/>
    <property type="project" value="UniProtKB-UniRule"/>
</dbReference>